<accession>A0A6N2CBH1</accession>
<dbReference type="GO" id="GO:1990961">
    <property type="term" value="P:xenobiotic detoxification by transmembrane export across the plasma membrane"/>
    <property type="evidence" value="ECO:0007669"/>
    <property type="project" value="InterPro"/>
</dbReference>
<evidence type="ECO:0000256" key="2">
    <source>
        <dbReference type="ARBA" id="ARBA00010199"/>
    </source>
</evidence>
<comment type="subcellular location">
    <subcellularLocation>
        <location evidence="1">Membrane</location>
        <topology evidence="1">Multi-pass membrane protein</topology>
    </subcellularLocation>
</comment>
<keyword evidence="4 6" id="KW-1133">Transmembrane helix</keyword>
<feature type="transmembrane region" description="Helical" evidence="6">
    <location>
        <begin position="349"/>
        <end position="368"/>
    </location>
</feature>
<feature type="transmembrane region" description="Helical" evidence="6">
    <location>
        <begin position="48"/>
        <end position="69"/>
    </location>
</feature>
<feature type="transmembrane region" description="Helical" evidence="6">
    <location>
        <begin position="160"/>
        <end position="178"/>
    </location>
</feature>
<organism evidence="7">
    <name type="scientific">Solanum chilense</name>
    <name type="common">Tomato</name>
    <name type="synonym">Lycopersicon chilense</name>
    <dbReference type="NCBI Taxonomy" id="4083"/>
    <lineage>
        <taxon>Eukaryota</taxon>
        <taxon>Viridiplantae</taxon>
        <taxon>Streptophyta</taxon>
        <taxon>Embryophyta</taxon>
        <taxon>Tracheophyta</taxon>
        <taxon>Spermatophyta</taxon>
        <taxon>Magnoliopsida</taxon>
        <taxon>eudicotyledons</taxon>
        <taxon>Gunneridae</taxon>
        <taxon>Pentapetalae</taxon>
        <taxon>asterids</taxon>
        <taxon>lamiids</taxon>
        <taxon>Solanales</taxon>
        <taxon>Solanaceae</taxon>
        <taxon>Solanoideae</taxon>
        <taxon>Solaneae</taxon>
        <taxon>Solanum</taxon>
        <taxon>Solanum subgen. Lycopersicon</taxon>
    </lineage>
</organism>
<dbReference type="InterPro" id="IPR045069">
    <property type="entry name" value="MATE_euk"/>
</dbReference>
<dbReference type="GO" id="GO:0016020">
    <property type="term" value="C:membrane"/>
    <property type="evidence" value="ECO:0007669"/>
    <property type="project" value="UniProtKB-SubCell"/>
</dbReference>
<protein>
    <recommendedName>
        <fullName evidence="6">Protein DETOXIFICATION</fullName>
    </recommendedName>
    <alternativeName>
        <fullName evidence="6">Multidrug and toxic compound extrusion protein</fullName>
    </alternativeName>
</protein>
<evidence type="ECO:0000256" key="5">
    <source>
        <dbReference type="ARBA" id="ARBA00023136"/>
    </source>
</evidence>
<evidence type="ECO:0000256" key="3">
    <source>
        <dbReference type="ARBA" id="ARBA00022692"/>
    </source>
</evidence>
<feature type="transmembrane region" description="Helical" evidence="6">
    <location>
        <begin position="448"/>
        <end position="467"/>
    </location>
</feature>
<dbReference type="AlphaFoldDB" id="A0A6N2CBH1"/>
<feature type="transmembrane region" description="Helical" evidence="6">
    <location>
        <begin position="121"/>
        <end position="140"/>
    </location>
</feature>
<feature type="transmembrane region" description="Helical" evidence="6">
    <location>
        <begin position="418"/>
        <end position="442"/>
    </location>
</feature>
<dbReference type="GO" id="GO:0015297">
    <property type="term" value="F:antiporter activity"/>
    <property type="evidence" value="ECO:0007669"/>
    <property type="project" value="InterPro"/>
</dbReference>
<feature type="transmembrane region" description="Helical" evidence="6">
    <location>
        <begin position="388"/>
        <end position="406"/>
    </location>
</feature>
<gene>
    <name evidence="7" type="ORF">EJD97_019251</name>
</gene>
<evidence type="ECO:0000313" key="7">
    <source>
        <dbReference type="EMBL" id="TMX02931.1"/>
    </source>
</evidence>
<reference evidence="7" key="1">
    <citation type="submission" date="2019-05" db="EMBL/GenBank/DDBJ databases">
        <title>The de novo reference genome and transcriptome assemblies of the wild tomato species Solanum chilense.</title>
        <authorList>
            <person name="Stam R."/>
            <person name="Nosenko T."/>
            <person name="Hoerger A.C."/>
            <person name="Stephan W."/>
            <person name="Seidel M.A."/>
            <person name="Kuhn J.M.M."/>
            <person name="Haberer G."/>
            <person name="Tellier A."/>
        </authorList>
    </citation>
    <scope>NUCLEOTIDE SEQUENCE</scope>
    <source>
        <tissue evidence="7">Mature leaves</tissue>
    </source>
</reference>
<sequence length="522" mass="57948">MIHEKNSQLLLDFPLLNEKDPENGIKRWYDMHGTIEELKKQLELAGPLVVVGFMQYFLLLISVMFVGHLGELSLSSATLATSFAGVTGFRFMLGMASALETLCGQAYGAKQYHMLGIHMQRGMLVVVAISIPISIVWAFAGHIFAFCGQDVELSIHAGVYARWLIPSILPYGLLQCQLRFLQTQSRLKPLLISTGFTSLLHVFLCWELVSRLGLGNKGAALCNAISYWINALILALYIRYASSCEKTWTGFSKEGARNLPSFLSLAIPSACMICLEQWSYEFLVLMSGLLPNPKLETSMMAIRYIIHEKEKIVQSSYKFCMFFLLDSSTRISNELGAGRPKAAKLAARVVLLIALVEGFLLSGIAIAARNVWGYIYTNEEEVVKYLAAVMPVLALSNFMDGIQGVLSGTARGCGWQKLGALVNLVAYYVVGLPCAVILTFVFHFGAKGLWTGIISGSGLQALLYILITLRINWELQGSWNPADRDIAEVIEELKKQLELAEPLVLVRFLYGFLQIQCRYCSD</sequence>
<evidence type="ECO:0000256" key="1">
    <source>
        <dbReference type="ARBA" id="ARBA00004141"/>
    </source>
</evidence>
<dbReference type="GO" id="GO:0042910">
    <property type="term" value="F:xenobiotic transmembrane transporter activity"/>
    <property type="evidence" value="ECO:0007669"/>
    <property type="project" value="InterPro"/>
</dbReference>
<dbReference type="Pfam" id="PF01554">
    <property type="entry name" value="MatE"/>
    <property type="match status" value="2"/>
</dbReference>
<feature type="transmembrane region" description="Helical" evidence="6">
    <location>
        <begin position="218"/>
        <end position="238"/>
    </location>
</feature>
<feature type="transmembrane region" description="Helical" evidence="6">
    <location>
        <begin position="89"/>
        <end position="109"/>
    </location>
</feature>
<dbReference type="PANTHER" id="PTHR11206">
    <property type="entry name" value="MULTIDRUG RESISTANCE PROTEIN"/>
    <property type="match status" value="1"/>
</dbReference>
<proteinExistence type="inferred from homology"/>
<dbReference type="EMBL" id="RXGB01000541">
    <property type="protein sequence ID" value="TMX02931.1"/>
    <property type="molecule type" value="Genomic_DNA"/>
</dbReference>
<evidence type="ECO:0000256" key="4">
    <source>
        <dbReference type="ARBA" id="ARBA00022989"/>
    </source>
</evidence>
<dbReference type="CDD" id="cd13132">
    <property type="entry name" value="MATE_eukaryotic"/>
    <property type="match status" value="1"/>
</dbReference>
<name>A0A6N2CBH1_SOLCI</name>
<dbReference type="NCBIfam" id="TIGR00797">
    <property type="entry name" value="matE"/>
    <property type="match status" value="1"/>
</dbReference>
<evidence type="ECO:0000256" key="6">
    <source>
        <dbReference type="RuleBase" id="RU004914"/>
    </source>
</evidence>
<keyword evidence="5 6" id="KW-0472">Membrane</keyword>
<keyword evidence="3 6" id="KW-0812">Transmembrane</keyword>
<dbReference type="InterPro" id="IPR002528">
    <property type="entry name" value="MATE_fam"/>
</dbReference>
<comment type="caution">
    <text evidence="7">The sequence shown here is derived from an EMBL/GenBank/DDBJ whole genome shotgun (WGS) entry which is preliminary data.</text>
</comment>
<feature type="transmembrane region" description="Helical" evidence="6">
    <location>
        <begin position="190"/>
        <end position="212"/>
    </location>
</feature>
<comment type="similarity">
    <text evidence="2 6">Belongs to the multi antimicrobial extrusion (MATE) (TC 2.A.66.1) family.</text>
</comment>